<feature type="region of interest" description="Disordered" evidence="2">
    <location>
        <begin position="578"/>
        <end position="605"/>
    </location>
</feature>
<organism evidence="4 5">
    <name type="scientific">Carpinus fangiana</name>
    <dbReference type="NCBI Taxonomy" id="176857"/>
    <lineage>
        <taxon>Eukaryota</taxon>
        <taxon>Viridiplantae</taxon>
        <taxon>Streptophyta</taxon>
        <taxon>Embryophyta</taxon>
        <taxon>Tracheophyta</taxon>
        <taxon>Spermatophyta</taxon>
        <taxon>Magnoliopsida</taxon>
        <taxon>eudicotyledons</taxon>
        <taxon>Gunneridae</taxon>
        <taxon>Pentapetalae</taxon>
        <taxon>rosids</taxon>
        <taxon>fabids</taxon>
        <taxon>Fagales</taxon>
        <taxon>Betulaceae</taxon>
        <taxon>Carpinus</taxon>
    </lineage>
</organism>
<sequence length="675" mass="73457">MSLTNRRSSPSSPAQPATWTHDLKHRVISCLNKLSDRDTLALATAELESIARVLTQDSFAPFLSCLHNTDASSKSPVRKQCVHLLALLSRSHGDSLSPFLSKMISTVLRRLRDPDSAVRSACVDAVATMSSRITKPPFSAFFNPLMDAITLEQDLNAQIGSALCLAAAVAAAPDPEVELLRKSLPRLGKLAKSEGFKAKAALLVLTGSIIGAGGASSRGVLDWLVPCVVEFLTSEDWAVRKAAAEALGKVAVAERNLAAKYKVSCLNSLESRRFDKVKVVRETMNHILELWKDIPGAFGEVSVSSQSKSSSRDNGSGGCFSPISKSPNNDGFKTPKSKKTVPTNRSPSSAISFMTTAKIESPSRSNDRNSSTAMLCKLDHKKPSDWKVEVAVSNSFSSTVACEDGIKSSDFRNFESAANENCENSKREIKRVLFGKTSDERAHKFGGLRSGSRVVPFQDDESSDLGVVDSNTVKDAYENNKDVEDLSLIREQLLQIENQQSSLLDLLQRFIGSSKSGINSLETRVHGIEMALNEISYDLAISSGNIPNTDSAENTCCMLPGAEFLSSKFWRRAEGRYSTSRFPSSGNIPSPSAMRSAPGKDGIPESYNLESQRFQLQNRFEYDVKPLADEHADSRRNLRQCFNSMPKNTIQDVDSVQVCNASGFDGAAPARFTAQ</sequence>
<feature type="repeat" description="HEAT" evidence="1">
    <location>
        <begin position="224"/>
        <end position="262"/>
    </location>
</feature>
<feature type="compositionally biased region" description="Polar residues" evidence="2">
    <location>
        <begin position="362"/>
        <end position="371"/>
    </location>
</feature>
<feature type="region of interest" description="Disordered" evidence="2">
    <location>
        <begin position="305"/>
        <end position="371"/>
    </location>
</feature>
<evidence type="ECO:0000313" key="4">
    <source>
        <dbReference type="EMBL" id="KAE8023381.1"/>
    </source>
</evidence>
<dbReference type="InterPro" id="IPR057600">
    <property type="entry name" value="TORTIFOLIA1/SINE1-2_N"/>
</dbReference>
<dbReference type="Proteomes" id="UP000327013">
    <property type="component" value="Chromosome 3"/>
</dbReference>
<evidence type="ECO:0000256" key="2">
    <source>
        <dbReference type="SAM" id="MobiDB-lite"/>
    </source>
</evidence>
<dbReference type="GO" id="GO:0005874">
    <property type="term" value="C:microtubule"/>
    <property type="evidence" value="ECO:0007669"/>
    <property type="project" value="InterPro"/>
</dbReference>
<dbReference type="EMBL" id="CM017323">
    <property type="protein sequence ID" value="KAE8023381.1"/>
    <property type="molecule type" value="Genomic_DNA"/>
</dbReference>
<reference evidence="4 5" key="1">
    <citation type="submission" date="2019-06" db="EMBL/GenBank/DDBJ databases">
        <title>A chromosomal-level reference genome of Carpinus fangiana (Coryloideae, Betulaceae).</title>
        <authorList>
            <person name="Yang X."/>
            <person name="Wang Z."/>
            <person name="Zhang L."/>
            <person name="Hao G."/>
            <person name="Liu J."/>
            <person name="Yang Y."/>
        </authorList>
    </citation>
    <scope>NUCLEOTIDE SEQUENCE [LARGE SCALE GENOMIC DNA]</scope>
    <source>
        <strain evidence="4">Cfa_2016G</strain>
        <tissue evidence="4">Leaf</tissue>
    </source>
</reference>
<dbReference type="InterPro" id="IPR021133">
    <property type="entry name" value="HEAT_type_2"/>
</dbReference>
<feature type="compositionally biased region" description="Polar residues" evidence="2">
    <location>
        <begin position="340"/>
        <end position="355"/>
    </location>
</feature>
<evidence type="ECO:0000313" key="5">
    <source>
        <dbReference type="Proteomes" id="UP000327013"/>
    </source>
</evidence>
<dbReference type="SUPFAM" id="SSF48371">
    <property type="entry name" value="ARM repeat"/>
    <property type="match status" value="1"/>
</dbReference>
<accession>A0A5N6R3U5</accession>
<gene>
    <name evidence="4" type="ORF">FH972_009082</name>
</gene>
<dbReference type="PROSITE" id="PS50077">
    <property type="entry name" value="HEAT_REPEAT"/>
    <property type="match status" value="1"/>
</dbReference>
<dbReference type="InterPro" id="IPR033337">
    <property type="entry name" value="TORTIFOLIA1/SINE1-2"/>
</dbReference>
<dbReference type="InterPro" id="IPR016024">
    <property type="entry name" value="ARM-type_fold"/>
</dbReference>
<feature type="compositionally biased region" description="Low complexity" evidence="2">
    <location>
        <begin position="305"/>
        <end position="314"/>
    </location>
</feature>
<evidence type="ECO:0000256" key="1">
    <source>
        <dbReference type="PROSITE-ProRule" id="PRU00103"/>
    </source>
</evidence>
<dbReference type="PANTHER" id="PTHR31355">
    <property type="entry name" value="MICROTUBULE-ASSOCIATED PROTEIN TORTIFOLIA1"/>
    <property type="match status" value="1"/>
</dbReference>
<name>A0A5N6R3U5_9ROSI</name>
<dbReference type="Gene3D" id="1.25.10.10">
    <property type="entry name" value="Leucine-rich Repeat Variant"/>
    <property type="match status" value="1"/>
</dbReference>
<dbReference type="PANTHER" id="PTHR31355:SF32">
    <property type="entry name" value="TORTIFOLIA1-LIKE PROTEIN 4"/>
    <property type="match status" value="1"/>
</dbReference>
<dbReference type="Pfam" id="PF24714">
    <property type="entry name" value="TOR1L1_N"/>
    <property type="match status" value="1"/>
</dbReference>
<dbReference type="FunFam" id="1.25.10.10:FF:000464">
    <property type="entry name" value="TORTIFOLIA1-like protein 3 isoform A"/>
    <property type="match status" value="1"/>
</dbReference>
<keyword evidence="5" id="KW-1185">Reference proteome</keyword>
<proteinExistence type="predicted"/>
<feature type="domain" description="TORTIFOLIA1/SINE1-2 N-terminal" evidence="3">
    <location>
        <begin position="21"/>
        <end position="293"/>
    </location>
</feature>
<evidence type="ECO:0000259" key="3">
    <source>
        <dbReference type="Pfam" id="PF24714"/>
    </source>
</evidence>
<dbReference type="OrthoDB" id="1904066at2759"/>
<dbReference type="AlphaFoldDB" id="A0A5N6R3U5"/>
<protein>
    <recommendedName>
        <fullName evidence="3">TORTIFOLIA1/SINE1-2 N-terminal domain-containing protein</fullName>
    </recommendedName>
</protein>
<dbReference type="InterPro" id="IPR011989">
    <property type="entry name" value="ARM-like"/>
</dbReference>
<feature type="compositionally biased region" description="Polar residues" evidence="2">
    <location>
        <begin position="578"/>
        <end position="590"/>
    </location>
</feature>
<dbReference type="GO" id="GO:0008017">
    <property type="term" value="F:microtubule binding"/>
    <property type="evidence" value="ECO:0007669"/>
    <property type="project" value="InterPro"/>
</dbReference>